<dbReference type="Gene3D" id="3.40.50.2300">
    <property type="match status" value="1"/>
</dbReference>
<evidence type="ECO:0000259" key="5">
    <source>
        <dbReference type="PROSITE" id="PS51755"/>
    </source>
</evidence>
<dbReference type="InterPro" id="IPR001789">
    <property type="entry name" value="Sig_transdc_resp-reg_receiver"/>
</dbReference>
<dbReference type="SUPFAM" id="SSF52172">
    <property type="entry name" value="CheY-like"/>
    <property type="match status" value="1"/>
</dbReference>
<dbReference type="InterPro" id="IPR011006">
    <property type="entry name" value="CheY-like_superfamily"/>
</dbReference>
<dbReference type="PROSITE" id="PS51755">
    <property type="entry name" value="OMPR_PHOB"/>
    <property type="match status" value="1"/>
</dbReference>
<dbReference type="PANTHER" id="PTHR48111:SF36">
    <property type="entry name" value="TRANSCRIPTIONAL REGULATORY PROTEIN CUTR"/>
    <property type="match status" value="1"/>
</dbReference>
<dbReference type="SMART" id="SM00862">
    <property type="entry name" value="Trans_reg_C"/>
    <property type="match status" value="1"/>
</dbReference>
<name>A0A5C8PVZ4_9HYPH</name>
<keyword evidence="7" id="KW-1185">Reference proteome</keyword>
<gene>
    <name evidence="6" type="ORF">FHP25_00385</name>
</gene>
<evidence type="ECO:0000259" key="4">
    <source>
        <dbReference type="PROSITE" id="PS50110"/>
    </source>
</evidence>
<protein>
    <submittedName>
        <fullName evidence="6">Response regulator transcription factor</fullName>
    </submittedName>
</protein>
<reference evidence="6 7" key="1">
    <citation type="submission" date="2019-06" db="EMBL/GenBank/DDBJ databases">
        <title>New taxonomy in bacterial strain CC-CFT640, isolated from vineyard.</title>
        <authorList>
            <person name="Lin S.-Y."/>
            <person name="Tsai C.-F."/>
            <person name="Young C.-C."/>
        </authorList>
    </citation>
    <scope>NUCLEOTIDE SEQUENCE [LARGE SCALE GENOMIC DNA]</scope>
    <source>
        <strain evidence="6 7">CC-CFT640</strain>
    </source>
</reference>
<dbReference type="Proteomes" id="UP000321638">
    <property type="component" value="Unassembled WGS sequence"/>
</dbReference>
<comment type="caution">
    <text evidence="6">The sequence shown here is derived from an EMBL/GenBank/DDBJ whole genome shotgun (WGS) entry which is preliminary data.</text>
</comment>
<feature type="domain" description="OmpR/PhoB-type" evidence="5">
    <location>
        <begin position="124"/>
        <end position="222"/>
    </location>
</feature>
<dbReference type="PANTHER" id="PTHR48111">
    <property type="entry name" value="REGULATOR OF RPOS"/>
    <property type="match status" value="1"/>
</dbReference>
<dbReference type="Pfam" id="PF00486">
    <property type="entry name" value="Trans_reg_C"/>
    <property type="match status" value="1"/>
</dbReference>
<feature type="domain" description="Response regulatory" evidence="4">
    <location>
        <begin position="2"/>
        <end position="116"/>
    </location>
</feature>
<dbReference type="EMBL" id="VDUZ01000001">
    <property type="protein sequence ID" value="TXL82195.1"/>
    <property type="molecule type" value="Genomic_DNA"/>
</dbReference>
<dbReference type="CDD" id="cd00383">
    <property type="entry name" value="trans_reg_C"/>
    <property type="match status" value="1"/>
</dbReference>
<evidence type="ECO:0000313" key="7">
    <source>
        <dbReference type="Proteomes" id="UP000321638"/>
    </source>
</evidence>
<organism evidence="6 7">
    <name type="scientific">Vineibacter terrae</name>
    <dbReference type="NCBI Taxonomy" id="2586908"/>
    <lineage>
        <taxon>Bacteria</taxon>
        <taxon>Pseudomonadati</taxon>
        <taxon>Pseudomonadota</taxon>
        <taxon>Alphaproteobacteria</taxon>
        <taxon>Hyphomicrobiales</taxon>
        <taxon>Vineibacter</taxon>
    </lineage>
</organism>
<sequence length="230" mass="24921">MRLLLVEDEAELARLVRANLTREGFAVDVAPTIDEARSATTTARYDVILLDLSMPDGDGLDLLASWRRAGDTTPVIAVTARDAIDERVQGLNSGADDYLGKPYAQSELVARIRALLRRPNGALGMRLKAGNLEYDASTSAVSVGGDSLPLPRRELTLLELLMRRVGQVVTRQTIENGLYGFDDDVDSNAMEASVSRLRKRLVSAGATVNIHTVRGVGYMLTADKPATALR</sequence>
<dbReference type="GO" id="GO:0006355">
    <property type="term" value="P:regulation of DNA-templated transcription"/>
    <property type="evidence" value="ECO:0007669"/>
    <property type="project" value="InterPro"/>
</dbReference>
<dbReference type="CDD" id="cd17624">
    <property type="entry name" value="REC_OmpR_PmrA-like"/>
    <property type="match status" value="1"/>
</dbReference>
<evidence type="ECO:0000256" key="1">
    <source>
        <dbReference type="ARBA" id="ARBA00023125"/>
    </source>
</evidence>
<dbReference type="OrthoDB" id="9802426at2"/>
<dbReference type="Pfam" id="PF00072">
    <property type="entry name" value="Response_reg"/>
    <property type="match status" value="1"/>
</dbReference>
<dbReference type="InterPro" id="IPR036388">
    <property type="entry name" value="WH-like_DNA-bd_sf"/>
</dbReference>
<dbReference type="Gene3D" id="1.10.10.10">
    <property type="entry name" value="Winged helix-like DNA-binding domain superfamily/Winged helix DNA-binding domain"/>
    <property type="match status" value="1"/>
</dbReference>
<accession>A0A5C8PVZ4</accession>
<feature type="DNA-binding region" description="OmpR/PhoB-type" evidence="3">
    <location>
        <begin position="124"/>
        <end position="222"/>
    </location>
</feature>
<evidence type="ECO:0000256" key="2">
    <source>
        <dbReference type="PROSITE-ProRule" id="PRU00169"/>
    </source>
</evidence>
<keyword evidence="1 3" id="KW-0238">DNA-binding</keyword>
<dbReference type="PROSITE" id="PS50110">
    <property type="entry name" value="RESPONSE_REGULATORY"/>
    <property type="match status" value="1"/>
</dbReference>
<evidence type="ECO:0000256" key="3">
    <source>
        <dbReference type="PROSITE-ProRule" id="PRU01091"/>
    </source>
</evidence>
<dbReference type="SMART" id="SM00448">
    <property type="entry name" value="REC"/>
    <property type="match status" value="1"/>
</dbReference>
<dbReference type="AlphaFoldDB" id="A0A5C8PVZ4"/>
<proteinExistence type="predicted"/>
<dbReference type="InterPro" id="IPR039420">
    <property type="entry name" value="WalR-like"/>
</dbReference>
<dbReference type="GO" id="GO:0005829">
    <property type="term" value="C:cytosol"/>
    <property type="evidence" value="ECO:0007669"/>
    <property type="project" value="TreeGrafter"/>
</dbReference>
<feature type="modified residue" description="4-aspartylphosphate" evidence="2">
    <location>
        <position position="51"/>
    </location>
</feature>
<keyword evidence="2" id="KW-0597">Phosphoprotein</keyword>
<dbReference type="Gene3D" id="6.10.250.690">
    <property type="match status" value="1"/>
</dbReference>
<dbReference type="GO" id="GO:0000976">
    <property type="term" value="F:transcription cis-regulatory region binding"/>
    <property type="evidence" value="ECO:0007669"/>
    <property type="project" value="TreeGrafter"/>
</dbReference>
<dbReference type="InterPro" id="IPR001867">
    <property type="entry name" value="OmpR/PhoB-type_DNA-bd"/>
</dbReference>
<evidence type="ECO:0000313" key="6">
    <source>
        <dbReference type="EMBL" id="TXL82195.1"/>
    </source>
</evidence>
<dbReference type="GO" id="GO:0032993">
    <property type="term" value="C:protein-DNA complex"/>
    <property type="evidence" value="ECO:0007669"/>
    <property type="project" value="TreeGrafter"/>
</dbReference>
<dbReference type="RefSeq" id="WP_147844897.1">
    <property type="nucleotide sequence ID" value="NZ_VDUZ01000001.1"/>
</dbReference>
<dbReference type="GO" id="GO:0000156">
    <property type="term" value="F:phosphorelay response regulator activity"/>
    <property type="evidence" value="ECO:0007669"/>
    <property type="project" value="TreeGrafter"/>
</dbReference>